<reference evidence="2" key="1">
    <citation type="journal article" date="2020" name="Nature">
        <title>Giant virus diversity and host interactions through global metagenomics.</title>
        <authorList>
            <person name="Schulz F."/>
            <person name="Roux S."/>
            <person name="Paez-Espino D."/>
            <person name="Jungbluth S."/>
            <person name="Walsh D.A."/>
            <person name="Denef V.J."/>
            <person name="McMahon K.D."/>
            <person name="Konstantinidis K.T."/>
            <person name="Eloe-Fadrosh E.A."/>
            <person name="Kyrpides N.C."/>
            <person name="Woyke T."/>
        </authorList>
    </citation>
    <scope>NUCLEOTIDE SEQUENCE</scope>
    <source>
        <strain evidence="2">GVMAG-S-1038524-41</strain>
    </source>
</reference>
<dbReference type="AlphaFoldDB" id="A0A6C0JME9"/>
<accession>A0A6C0JME9</accession>
<dbReference type="Gene3D" id="3.90.550.10">
    <property type="entry name" value="Spore Coat Polysaccharide Biosynthesis Protein SpsA, Chain A"/>
    <property type="match status" value="1"/>
</dbReference>
<dbReference type="InterPro" id="IPR002654">
    <property type="entry name" value="Glyco_trans_25"/>
</dbReference>
<dbReference type="CDD" id="cd06532">
    <property type="entry name" value="Glyco_transf_25"/>
    <property type="match status" value="1"/>
</dbReference>
<dbReference type="InterPro" id="IPR029044">
    <property type="entry name" value="Nucleotide-diphossugar_trans"/>
</dbReference>
<dbReference type="Gene3D" id="3.40.50.150">
    <property type="entry name" value="Vaccinia Virus protein VP39"/>
    <property type="match status" value="1"/>
</dbReference>
<sequence length="834" mass="97149">MENLVRQFNEHPSEQNGYAIVRNLRCMNAHYTAVLIGQFISNLYPESINIRSGTAISAYYSKQFRLSYDLYSKNLDFANLTEEEIKQIKHNRHFSTNHITNDYIHYNKELVDQITSRPTSTVPIITFTITSCKRFDLFEKTMNSFINCCIDLDRIDYWLCVDDNSSPEDKKSMQEKYPFFTFYWKNPSEKGHPQSMNIIRDSVKTPYIFHMEDDWKFFHRRNYISDCMEVLSADPSIGQCLINKNYAETIGDESTVGGLRAVTKRGIKFFIHEYTPDQTSKDAFTSKYNNNRNCAYWPHFSFRPSLLKRDVLIVLGPYNEEISHFEMEYSHKYANKGYKSCFLDGIFCLHTGRLTSQRNNKEIPNAYDLNGETQFSGKEELLKKKKRFDIPKAKTYVVNMDARADRMKTFENNTPINYERFSAVNGNLLKPSTQLQRIFEGNDYNMRAGMVGCAMSHIKMYIELVNSDLDMFCVIEDDAVFSPKFVEQLKHVLENLPENWDLVYIGHHLYPPYKTDAHSSEGLPILEKWDQQRSRQQSMGGTFGYLISKEGARKLLEFINTTGMTNGIDTVQQKAIGAIDTYYCLPHLVFSDCVLPGQKVDSDIQFNMKSLTMTTIESNPEEYKDRLKKDGVFNVDDALEIVKERHFQYTNDWFGRNINISMKILKNLFQNKPVKVLEIGTHEGRSSIWMLENLCKLSGSTFTSVDPYCTDDTTSPVNTETYKRFAHNIKLCTEFEKFNQFIDYSYNIMPKLIEEKKVYDIIYLDGSHLTPDVFQDAMHSHQMIESGGIILFDDAGFDENKQDGIMPAINQFLAKYPDEYKVLLKEWQWMIQKI</sequence>
<dbReference type="EMBL" id="MN740668">
    <property type="protein sequence ID" value="QHU06872.1"/>
    <property type="molecule type" value="Genomic_DNA"/>
</dbReference>
<protein>
    <recommendedName>
        <fullName evidence="1">Glycosyl transferase family 25 domain-containing protein</fullName>
    </recommendedName>
</protein>
<name>A0A6C0JME9_9ZZZZ</name>
<dbReference type="InterPro" id="IPR029063">
    <property type="entry name" value="SAM-dependent_MTases_sf"/>
</dbReference>
<evidence type="ECO:0000259" key="1">
    <source>
        <dbReference type="Pfam" id="PF01755"/>
    </source>
</evidence>
<dbReference type="Pfam" id="PF13578">
    <property type="entry name" value="Methyltransf_24"/>
    <property type="match status" value="1"/>
</dbReference>
<evidence type="ECO:0000313" key="2">
    <source>
        <dbReference type="EMBL" id="QHU06872.1"/>
    </source>
</evidence>
<proteinExistence type="predicted"/>
<dbReference type="SUPFAM" id="SSF53335">
    <property type="entry name" value="S-adenosyl-L-methionine-dependent methyltransferases"/>
    <property type="match status" value="1"/>
</dbReference>
<organism evidence="2">
    <name type="scientific">viral metagenome</name>
    <dbReference type="NCBI Taxonomy" id="1070528"/>
    <lineage>
        <taxon>unclassified sequences</taxon>
        <taxon>metagenomes</taxon>
        <taxon>organismal metagenomes</taxon>
    </lineage>
</organism>
<feature type="domain" description="Glycosyl transferase family 25" evidence="1">
    <location>
        <begin position="394"/>
        <end position="562"/>
    </location>
</feature>
<dbReference type="Pfam" id="PF01755">
    <property type="entry name" value="Glyco_transf_25"/>
    <property type="match status" value="1"/>
</dbReference>
<dbReference type="SUPFAM" id="SSF53448">
    <property type="entry name" value="Nucleotide-diphospho-sugar transferases"/>
    <property type="match status" value="1"/>
</dbReference>